<reference evidence="5" key="1">
    <citation type="submission" date="2011-02" db="EMBL/GenBank/DDBJ databases">
        <title>The complete sequence of chromosome of Deinococcus proteolyticus DSM 20540.</title>
        <authorList>
            <consortium name="US DOE Joint Genome Institute (JGI-PGF)"/>
            <person name="Lucas S."/>
            <person name="Copeland A."/>
            <person name="Lapidus A."/>
            <person name="Bruce D."/>
            <person name="Goodwin L."/>
            <person name="Pitluck S."/>
            <person name="Kyrpides N."/>
            <person name="Mavromatis K."/>
            <person name="Pagani I."/>
            <person name="Ivanova N."/>
            <person name="Ovchinnikova G."/>
            <person name="Zeytun A."/>
            <person name="Detter J.C."/>
            <person name="Han C."/>
            <person name="Land M."/>
            <person name="Hauser L."/>
            <person name="Markowitz V."/>
            <person name="Cheng J.-F."/>
            <person name="Hugenholtz P."/>
            <person name="Woyke T."/>
            <person name="Wu D."/>
            <person name="Pukall R."/>
            <person name="Steenblock K."/>
            <person name="Brambilla E."/>
            <person name="Klenk H.-P."/>
            <person name="Eisen J.A."/>
        </authorList>
    </citation>
    <scope>NUCLEOTIDE SEQUENCE [LARGE SCALE GENOMIC DNA]</scope>
    <source>
        <strain evidence="5">ATCC 35074 / DSM 20540 / JCM 6276 / NBRC 101906 / NCIMB 13154 / VKM Ac-1939 / CCM 2703 / MRP</strain>
    </source>
</reference>
<keyword evidence="5" id="KW-1185">Reference proteome</keyword>
<feature type="domain" description="DUF7737" evidence="3">
    <location>
        <begin position="893"/>
        <end position="994"/>
    </location>
</feature>
<dbReference type="InterPro" id="IPR025406">
    <property type="entry name" value="DUF4132"/>
</dbReference>
<dbReference type="Proteomes" id="UP000007718">
    <property type="component" value="Chromosome"/>
</dbReference>
<evidence type="ECO:0000313" key="5">
    <source>
        <dbReference type="Proteomes" id="UP000007718"/>
    </source>
</evidence>
<evidence type="ECO:0000259" key="2">
    <source>
        <dbReference type="Pfam" id="PF13569"/>
    </source>
</evidence>
<dbReference type="STRING" id="693977.Deipr_0339"/>
<sequence length="996" mass="110921">MTDMSDKSPEAYAARLRQIIKQREQAVTQARKLLHPLSAEKHEQVLEIITGSAWNGELDLSEHWIFLQIFEKSCDILRAVRHEMNLELMARYRVMIWVHQASSPLEGSTAERDILKLNADEARFHLRLLEGFISNRHMMNKRQIEDLCCQISIKIEEIEKIEKIFERSMENGANAWIEYFLSLIKNERDWHASKRLPKIPEGGHSEVLKQLITLDEKYRYKDAVTADGLTGPWKSSFGDAFSVALAGELDDEAKQLFLEKQVAPIAFLSPYGGYGQKTPKLIEEAYEAGLPCKNHLLAAARRATQINAGYTDAAAYKWAADILTPELNPGEAWSDAFLARLDALPAAERQPWPALVAYARTAIAGKPSAKWLKEGQKHLDAVGAETFRRVLSEALPLLSRPRTFPLREDSHYTGNPNLLIDEFNAQSLKGLLWLAPLAGADAALARAVAGVVDSALKKVAGVGPRAPKVANAAVYALSQMESDAALSALARLSSTVTFKGTLKEVQKGLNAVAERLNTSPEDLLELGVPTLGMGSVGERLEQWGDVEVRLTVDASGAKLTFSKGGKPLKSVPASVKKDFADDLKELKAAQKEAEKAVAALSQRLDSLMISGKTWRGDVWQERYLNHPLAGTVARRLIWRIDGVPALWHEGHLLPLSPCGGGALRSNGEGVVPDSEISLWHPLGEPVDDVLAWRDRLEELNIRQPFKQAWREVYLLTDAERRTETYSNRFAGHVLKQHQFNQLAALRGWRNRLRLMVDDSYPPATRDLPEYGLRAEYWIEGVGDSYGTDTTESGSYLRVRTDQLRFYPIDAPENSAHAGGGGYEMWLPNGAAPVNPLPLEQVPPLVLSEIMRDVDLFVGVASVGNDPTWQDGGPQGRFRDYWQGYSFGELSETAKTRAEYLARLIPRLKIKDRLTLDGRFLKVRGDRRTYKIHLGSSNILMEPNDQYLCIIPDSKGASGPDMNFDGDRVLSLILSKAFLLAADTEITDPVILGQLRR</sequence>
<dbReference type="KEGG" id="dpt:Deipr_0339"/>
<evidence type="ECO:0000313" key="4">
    <source>
        <dbReference type="EMBL" id="ADY25509.1"/>
    </source>
</evidence>
<proteinExistence type="predicted"/>
<dbReference type="Pfam" id="PF13569">
    <property type="entry name" value="DUF4132"/>
    <property type="match status" value="1"/>
</dbReference>
<organism evidence="4 5">
    <name type="scientific">Deinococcus proteolyticus (strain ATCC 35074 / DSM 20540 / JCM 6276 / NBRC 101906 / NCIMB 13154 / VKM Ac-1939 / CCM 2703 / MRP)</name>
    <dbReference type="NCBI Taxonomy" id="693977"/>
    <lineage>
        <taxon>Bacteria</taxon>
        <taxon>Thermotogati</taxon>
        <taxon>Deinococcota</taxon>
        <taxon>Deinococci</taxon>
        <taxon>Deinococcales</taxon>
        <taxon>Deinococcaceae</taxon>
        <taxon>Deinococcus</taxon>
    </lineage>
</organism>
<dbReference type="InterPro" id="IPR056639">
    <property type="entry name" value="DUF7737"/>
</dbReference>
<feature type="domain" description="DUF4132" evidence="2">
    <location>
        <begin position="565"/>
        <end position="748"/>
    </location>
</feature>
<dbReference type="EMBL" id="CP002536">
    <property type="protein sequence ID" value="ADY25509.1"/>
    <property type="molecule type" value="Genomic_DNA"/>
</dbReference>
<feature type="coiled-coil region" evidence="1">
    <location>
        <begin position="576"/>
        <end position="603"/>
    </location>
</feature>
<name>F0RJG8_DEIPM</name>
<dbReference type="HOGENOM" id="CLU_009738_1_0_0"/>
<evidence type="ECO:0000256" key="1">
    <source>
        <dbReference type="SAM" id="Coils"/>
    </source>
</evidence>
<evidence type="ECO:0000259" key="3">
    <source>
        <dbReference type="Pfam" id="PF24879"/>
    </source>
</evidence>
<dbReference type="eggNOG" id="COG1413">
    <property type="taxonomic scope" value="Bacteria"/>
</dbReference>
<accession>F0RJG8</accession>
<protein>
    <submittedName>
        <fullName evidence="4">Uncharacterized protein</fullName>
    </submittedName>
</protein>
<keyword evidence="1" id="KW-0175">Coiled coil</keyword>
<dbReference type="AlphaFoldDB" id="F0RJG8"/>
<gene>
    <name evidence="4" type="ordered locus">Deipr_0339</name>
</gene>
<reference evidence="4 5" key="2">
    <citation type="journal article" date="2012" name="Stand. Genomic Sci.">
        <title>Complete genome sequence of the orange-red pigmented, radioresistant Deinococcus proteolyticus type strain (MRP(T)).</title>
        <authorList>
            <person name="Copeland A."/>
            <person name="Zeytun A."/>
            <person name="Yassawong M."/>
            <person name="Nolan M."/>
            <person name="Lucas S."/>
            <person name="Hammon N."/>
            <person name="Deshpande S."/>
            <person name="Cheng J.F."/>
            <person name="Han C."/>
            <person name="Tapia R."/>
            <person name="Goodwin L.A."/>
            <person name="Pitluck S."/>
            <person name="Mavromatis K."/>
            <person name="Liolios K."/>
            <person name="Pagani I."/>
            <person name="Ivanova N."/>
            <person name="Mikhailova N."/>
            <person name="Pati A."/>
            <person name="Chen A."/>
            <person name="Palaniappan K."/>
            <person name="Land M."/>
            <person name="Hauser L."/>
            <person name="Jeffries C.D."/>
            <person name="Brambilla E.M."/>
            <person name="Rohde M."/>
            <person name="Sikorski J."/>
            <person name="Pukall R."/>
            <person name="Goker M."/>
            <person name="Detter J.C."/>
            <person name="Woyke T."/>
            <person name="Bristow J."/>
            <person name="Eisen J.A."/>
            <person name="Markowitz V."/>
            <person name="Hugenholtz P."/>
            <person name="Kyrpides N.C."/>
            <person name="Klenk H.P."/>
            <person name="Lapidus A."/>
        </authorList>
    </citation>
    <scope>NUCLEOTIDE SEQUENCE [LARGE SCALE GENOMIC DNA]</scope>
    <source>
        <strain evidence="5">ATCC 35074 / DSM 20540 / JCM 6276 / NBRC 101906 / NCIMB 13154 / VKM Ac-1939 / CCM 2703 / MRP</strain>
    </source>
</reference>
<dbReference type="Pfam" id="PF24879">
    <property type="entry name" value="DUF7737"/>
    <property type="match status" value="1"/>
</dbReference>